<organism evidence="1 2">
    <name type="scientific">Ixodes persulcatus</name>
    <name type="common">Taiga tick</name>
    <dbReference type="NCBI Taxonomy" id="34615"/>
    <lineage>
        <taxon>Eukaryota</taxon>
        <taxon>Metazoa</taxon>
        <taxon>Ecdysozoa</taxon>
        <taxon>Arthropoda</taxon>
        <taxon>Chelicerata</taxon>
        <taxon>Arachnida</taxon>
        <taxon>Acari</taxon>
        <taxon>Parasitiformes</taxon>
        <taxon>Ixodida</taxon>
        <taxon>Ixodoidea</taxon>
        <taxon>Ixodidae</taxon>
        <taxon>Ixodinae</taxon>
        <taxon>Ixodes</taxon>
    </lineage>
</organism>
<gene>
    <name evidence="1" type="ORF">HPB47_003382</name>
</gene>
<name>A0AC60PII0_IXOPE</name>
<reference evidence="1 2" key="1">
    <citation type="journal article" date="2020" name="Cell">
        <title>Large-Scale Comparative Analyses of Tick Genomes Elucidate Their Genetic Diversity and Vector Capacities.</title>
        <authorList>
            <consortium name="Tick Genome and Microbiome Consortium (TIGMIC)"/>
            <person name="Jia N."/>
            <person name="Wang J."/>
            <person name="Shi W."/>
            <person name="Du L."/>
            <person name="Sun Y."/>
            <person name="Zhan W."/>
            <person name="Jiang J.F."/>
            <person name="Wang Q."/>
            <person name="Zhang B."/>
            <person name="Ji P."/>
            <person name="Bell-Sakyi L."/>
            <person name="Cui X.M."/>
            <person name="Yuan T.T."/>
            <person name="Jiang B.G."/>
            <person name="Yang W.F."/>
            <person name="Lam T.T."/>
            <person name="Chang Q.C."/>
            <person name="Ding S.J."/>
            <person name="Wang X.J."/>
            <person name="Zhu J.G."/>
            <person name="Ruan X.D."/>
            <person name="Zhao L."/>
            <person name="Wei J.T."/>
            <person name="Ye R.Z."/>
            <person name="Que T.C."/>
            <person name="Du C.H."/>
            <person name="Zhou Y.H."/>
            <person name="Cheng J.X."/>
            <person name="Dai P.F."/>
            <person name="Guo W.B."/>
            <person name="Han X.H."/>
            <person name="Huang E.J."/>
            <person name="Li L.F."/>
            <person name="Wei W."/>
            <person name="Gao Y.C."/>
            <person name="Liu J.Z."/>
            <person name="Shao H.Z."/>
            <person name="Wang X."/>
            <person name="Wang C.C."/>
            <person name="Yang T.C."/>
            <person name="Huo Q.B."/>
            <person name="Li W."/>
            <person name="Chen H.Y."/>
            <person name="Chen S.E."/>
            <person name="Zhou L.G."/>
            <person name="Ni X.B."/>
            <person name="Tian J.H."/>
            <person name="Sheng Y."/>
            <person name="Liu T."/>
            <person name="Pan Y.S."/>
            <person name="Xia L.Y."/>
            <person name="Li J."/>
            <person name="Zhao F."/>
            <person name="Cao W.C."/>
        </authorList>
    </citation>
    <scope>NUCLEOTIDE SEQUENCE [LARGE SCALE GENOMIC DNA]</scope>
    <source>
        <strain evidence="1">Iper-2018</strain>
    </source>
</reference>
<comment type="caution">
    <text evidence="1">The sequence shown here is derived from an EMBL/GenBank/DDBJ whole genome shotgun (WGS) entry which is preliminary data.</text>
</comment>
<dbReference type="Proteomes" id="UP000805193">
    <property type="component" value="Unassembled WGS sequence"/>
</dbReference>
<protein>
    <submittedName>
        <fullName evidence="1">Uncharacterized protein</fullName>
    </submittedName>
</protein>
<keyword evidence="2" id="KW-1185">Reference proteome</keyword>
<proteinExistence type="predicted"/>
<accession>A0AC60PII0</accession>
<dbReference type="EMBL" id="JABSTQ010010490">
    <property type="protein sequence ID" value="KAG0420602.1"/>
    <property type="molecule type" value="Genomic_DNA"/>
</dbReference>
<sequence>MSDDGKPRIRLPPSLIDGGSLSTLACRLAAGHYFPLYSSAGLPSSPEWKGWKFLLNMNTEQLLDQTAEAVSGRNEFPFTIAKELGHETKILVTTPNDEDYDIEVEDSNGKVCAACNVTLGKQSTNIDMPRTSTTDTWRLVVKPKAASIANITVVVLSKQRVPGQDPIRAESSVEYNNQQTRVYSKVTKGTAAVLGALVTATVTFGGPGGTGETLQLLDNGIGADNLKDDGDYSAFFTQLKGAGRYSVRTDVKVTKNTRLGPYKGAKPQPAEPSTPSERSGPPGPSGGSGTSGSSGSLVASASGTWPPDRFVTKLFNPGDAVACGPSAECKKQKGHHVAMNSGHSSHARQTEERVNEELSLVAYAGSVQVKSDLMREDLPPAPIRDLVVSEAALDDEEMTATLSWTSMARAVDIRAGSHPRVLLFTFNNATPISEADVLEGSLEPLEPYK</sequence>
<evidence type="ECO:0000313" key="1">
    <source>
        <dbReference type="EMBL" id="KAG0420602.1"/>
    </source>
</evidence>
<evidence type="ECO:0000313" key="2">
    <source>
        <dbReference type="Proteomes" id="UP000805193"/>
    </source>
</evidence>